<dbReference type="InterPro" id="IPR015422">
    <property type="entry name" value="PyrdxlP-dep_Trfase_small"/>
</dbReference>
<evidence type="ECO:0000313" key="5">
    <source>
        <dbReference type="Proteomes" id="UP000238823"/>
    </source>
</evidence>
<dbReference type="GO" id="GO:0008483">
    <property type="term" value="F:transaminase activity"/>
    <property type="evidence" value="ECO:0007669"/>
    <property type="project" value="InterPro"/>
</dbReference>
<dbReference type="PROSITE" id="PS00600">
    <property type="entry name" value="AA_TRANSFER_CLASS_3"/>
    <property type="match status" value="1"/>
</dbReference>
<proteinExistence type="inferred from homology"/>
<dbReference type="AlphaFoldDB" id="A0A2S9YTV5"/>
<evidence type="ECO:0000256" key="2">
    <source>
        <dbReference type="ARBA" id="ARBA00022898"/>
    </source>
</evidence>
<reference evidence="4 5" key="1">
    <citation type="submission" date="2018-03" db="EMBL/GenBank/DDBJ databases">
        <title>Draft Genome Sequences of the Obligatory Marine Myxobacteria Enhygromyxa salina SWB007.</title>
        <authorList>
            <person name="Poehlein A."/>
            <person name="Moghaddam J.A."/>
            <person name="Harms H."/>
            <person name="Alanjari M."/>
            <person name="Koenig G.M."/>
            <person name="Daniel R."/>
            <person name="Schaeberle T.F."/>
        </authorList>
    </citation>
    <scope>NUCLEOTIDE SEQUENCE [LARGE SCALE GENOMIC DNA]</scope>
    <source>
        <strain evidence="4 5">SWB007</strain>
    </source>
</reference>
<dbReference type="InterPro" id="IPR015424">
    <property type="entry name" value="PyrdxlP-dep_Trfase"/>
</dbReference>
<dbReference type="Pfam" id="PF00202">
    <property type="entry name" value="Aminotran_3"/>
    <property type="match status" value="1"/>
</dbReference>
<evidence type="ECO:0000313" key="4">
    <source>
        <dbReference type="EMBL" id="PRQ08469.1"/>
    </source>
</evidence>
<dbReference type="OrthoDB" id="5476440at2"/>
<dbReference type="GO" id="GO:0030170">
    <property type="term" value="F:pyridoxal phosphate binding"/>
    <property type="evidence" value="ECO:0007669"/>
    <property type="project" value="InterPro"/>
</dbReference>
<protein>
    <submittedName>
        <fullName evidence="4">Glutamate-1-semialdehyde 2,1-aminomutase 1</fullName>
        <ecNumber evidence="4">5.4.3.8</ecNumber>
    </submittedName>
</protein>
<comment type="cofactor">
    <cofactor evidence="1">
        <name>pyridoxal 5'-phosphate</name>
        <dbReference type="ChEBI" id="CHEBI:597326"/>
    </cofactor>
</comment>
<keyword evidence="2 3" id="KW-0663">Pyridoxal phosphate</keyword>
<name>A0A2S9YTV5_9BACT</name>
<dbReference type="InterPro" id="IPR005814">
    <property type="entry name" value="Aminotrans_3"/>
</dbReference>
<dbReference type="Gene3D" id="3.90.1150.10">
    <property type="entry name" value="Aspartate Aminotransferase, domain 1"/>
    <property type="match status" value="1"/>
</dbReference>
<dbReference type="GO" id="GO:0042286">
    <property type="term" value="F:glutamate-1-semialdehyde 2,1-aminomutase activity"/>
    <property type="evidence" value="ECO:0007669"/>
    <property type="project" value="UniProtKB-EC"/>
</dbReference>
<dbReference type="Proteomes" id="UP000238823">
    <property type="component" value="Unassembled WGS sequence"/>
</dbReference>
<dbReference type="PANTHER" id="PTHR43713">
    <property type="entry name" value="GLUTAMATE-1-SEMIALDEHYDE 2,1-AMINOMUTASE"/>
    <property type="match status" value="1"/>
</dbReference>
<organism evidence="4 5">
    <name type="scientific">Enhygromyxa salina</name>
    <dbReference type="NCBI Taxonomy" id="215803"/>
    <lineage>
        <taxon>Bacteria</taxon>
        <taxon>Pseudomonadati</taxon>
        <taxon>Myxococcota</taxon>
        <taxon>Polyangia</taxon>
        <taxon>Nannocystales</taxon>
        <taxon>Nannocystaceae</taxon>
        <taxon>Enhygromyxa</taxon>
    </lineage>
</organism>
<comment type="caution">
    <text evidence="4">The sequence shown here is derived from an EMBL/GenBank/DDBJ whole genome shotgun (WGS) entry which is preliminary data.</text>
</comment>
<dbReference type="InterPro" id="IPR049704">
    <property type="entry name" value="Aminotrans_3_PPA_site"/>
</dbReference>
<dbReference type="RefSeq" id="WP_106088782.1">
    <property type="nucleotide sequence ID" value="NZ_PVNL01000041.1"/>
</dbReference>
<evidence type="ECO:0000256" key="3">
    <source>
        <dbReference type="RuleBase" id="RU003560"/>
    </source>
</evidence>
<dbReference type="Gene3D" id="3.40.640.10">
    <property type="entry name" value="Type I PLP-dependent aspartate aminotransferase-like (Major domain)"/>
    <property type="match status" value="1"/>
</dbReference>
<accession>A0A2S9YTV5</accession>
<dbReference type="SUPFAM" id="SSF53383">
    <property type="entry name" value="PLP-dependent transferases"/>
    <property type="match status" value="1"/>
</dbReference>
<dbReference type="EC" id="5.4.3.8" evidence="4"/>
<gene>
    <name evidence="4" type="primary">hemL1</name>
    <name evidence="4" type="ORF">ENSA7_17540</name>
</gene>
<evidence type="ECO:0000256" key="1">
    <source>
        <dbReference type="ARBA" id="ARBA00001933"/>
    </source>
</evidence>
<comment type="similarity">
    <text evidence="3">Belongs to the class-III pyridoxal-phosphate-dependent aminotransferase family.</text>
</comment>
<keyword evidence="4" id="KW-0413">Isomerase</keyword>
<sequence>MSDDPRQHRYLAALAERYTQRTRGSQLTREAAWPALADGRMSQGYFSTAPEPARERWRATKQLRHSIVATRSQGPLVWDIDGNEYIDFCLGFGVHLFGHRPAFIEDALRAQLERGLPIGFENPLTNRVAANIARLTGSERVGFCNTGAEAVMGALRLARAATGRDRIAVFAGAYHGGHDSVLPLGQTRGVSANQRADTLVLEYGDARSLAQIDAHADQLAAVLVEPVQASNPGLQPAEFLHELRELTSAHDIALIFDDVLLGFRIHAGGSQAHFDIRADIATFGKIVGGGLPIGVVAGSARYLDALDGGRWSAHDSSQPGGDKIWLAGTFSKNPMTMAAAHAVTEQLLAAGPELQLGLNDATARLCDRTNTWLRNHSLPVELVRCGSLFRLCAPPQLWPVMAELRMRGVFAFDGMVFFVSTAHSETQLQQFEAALQSSLLALRDGGFTT</sequence>
<dbReference type="InterPro" id="IPR015421">
    <property type="entry name" value="PyrdxlP-dep_Trfase_major"/>
</dbReference>
<dbReference type="EMBL" id="PVNL01000041">
    <property type="protein sequence ID" value="PRQ08469.1"/>
    <property type="molecule type" value="Genomic_DNA"/>
</dbReference>
<dbReference type="PANTHER" id="PTHR43713:SF3">
    <property type="entry name" value="GLUTAMATE-1-SEMIALDEHYDE 2,1-AMINOMUTASE 1, CHLOROPLASTIC-RELATED"/>
    <property type="match status" value="1"/>
</dbReference>